<evidence type="ECO:0000313" key="1">
    <source>
        <dbReference type="EMBL" id="SMG11954.1"/>
    </source>
</evidence>
<keyword evidence="2" id="KW-1185">Reference proteome</keyword>
<dbReference type="Proteomes" id="UP000193804">
    <property type="component" value="Unassembled WGS sequence"/>
</dbReference>
<accession>A0A1X7IB94</accession>
<sequence>MMLIASVMLWSCADDTSQIDELMAAQEATLEEQLQILNNQGEFYNFNLKILDGNDPIEGATVALSSSKSGEVEEISSTSDANGNVFFTNFKVGGNYISISKENYYTVNGIINFKFEEGYNYEIVNGNVVPIERNETAILPLYAADGSGKNTSKIAGKVTMQSDLTTEEPEFAVGEIIKADFTKEGIDVSDGLKISEYTVSLNDIELGSGVVDSAGNYTIIIPGNTATSNVELVIPEIKRQQRLAFYNSETESYEYTNLESYFGINQEYNGIPNIRGIIATTTSPPAGGEGLEILLSKVGRAIDLNRYSYDQYVYPTTSRESNNITYRFFAGYKYQGNPQLKITDENGGNFRADIHMEFALEKIDMTNAGKYHPNQYVEIAVDRMKDGVRYNVFYFVVYADNSGEISQEVMDDRIDDYMRDNYIAGFGNNFRRITEDFDSLVVRFGESQFSGGFPANGKLGYNAKIERLDIRNRGESYVDPSFEFIGGNPSQAAIMDVSYFGCRWAIELINASVSSPYQIVPEIDFLYSNDNFYNLSSNKITLDSTVYDFYDDESIEKVLKIVDGKVDFDFNLKYYTGFVSDQMPDVDIENISSEPAAVTFALNEEGGIDFVDGYFSGRGYSEPFEVTISPTIEGLPGENANIKIRGGRYNAYGEYIWQGEVEIIDSGSGYIEKLNPVVLSNFAVTGDVSFKVVAGQTIYRDINYGSGRRIYE</sequence>
<dbReference type="AlphaFoldDB" id="A0A1X7IB94"/>
<protein>
    <submittedName>
        <fullName evidence="1">Uncharacterized protein</fullName>
    </submittedName>
</protein>
<proteinExistence type="predicted"/>
<evidence type="ECO:0000313" key="2">
    <source>
        <dbReference type="Proteomes" id="UP000193804"/>
    </source>
</evidence>
<dbReference type="EMBL" id="FXAW01000001">
    <property type="protein sequence ID" value="SMG11954.1"/>
    <property type="molecule type" value="Genomic_DNA"/>
</dbReference>
<reference evidence="2" key="1">
    <citation type="submission" date="2017-04" db="EMBL/GenBank/DDBJ databases">
        <authorList>
            <person name="Varghese N."/>
            <person name="Submissions S."/>
        </authorList>
    </citation>
    <scope>NUCLEOTIDE SEQUENCE [LARGE SCALE GENOMIC DNA]</scope>
    <source>
        <strain evidence="2">DSM 4125</strain>
    </source>
</reference>
<name>A0A1X7IB94_9BACT</name>
<dbReference type="STRING" id="1028.SAMN05661096_00457"/>
<gene>
    <name evidence="1" type="ORF">SAMN05661096_00457</name>
</gene>
<organism evidence="1 2">
    <name type="scientific">Marivirga sericea</name>
    <dbReference type="NCBI Taxonomy" id="1028"/>
    <lineage>
        <taxon>Bacteria</taxon>
        <taxon>Pseudomonadati</taxon>
        <taxon>Bacteroidota</taxon>
        <taxon>Cytophagia</taxon>
        <taxon>Cytophagales</taxon>
        <taxon>Marivirgaceae</taxon>
        <taxon>Marivirga</taxon>
    </lineage>
</organism>
<dbReference type="SUPFAM" id="SSF49478">
    <property type="entry name" value="Cna protein B-type domain"/>
    <property type="match status" value="1"/>
</dbReference>